<dbReference type="Proteomes" id="UP000215214">
    <property type="component" value="Chromosome TJEJU"/>
</dbReference>
<accession>A0A238U8J4</accession>
<dbReference type="AlphaFoldDB" id="A0A238U8J4"/>
<gene>
    <name evidence="2" type="ORF">TJEJU_1059</name>
</gene>
<dbReference type="InterPro" id="IPR011050">
    <property type="entry name" value="Pectin_lyase_fold/virulence"/>
</dbReference>
<organism evidence="2 3">
    <name type="scientific">Tenacibaculum jejuense</name>
    <dbReference type="NCBI Taxonomy" id="584609"/>
    <lineage>
        <taxon>Bacteria</taxon>
        <taxon>Pseudomonadati</taxon>
        <taxon>Bacteroidota</taxon>
        <taxon>Flavobacteriia</taxon>
        <taxon>Flavobacteriales</taxon>
        <taxon>Flavobacteriaceae</taxon>
        <taxon>Tenacibaculum</taxon>
    </lineage>
</organism>
<dbReference type="KEGG" id="tje:TJEJU_1059"/>
<dbReference type="InterPro" id="IPR006626">
    <property type="entry name" value="PbH1"/>
</dbReference>
<dbReference type="OrthoDB" id="1400405at2"/>
<dbReference type="Gene3D" id="2.160.20.10">
    <property type="entry name" value="Single-stranded right-handed beta-helix, Pectin lyase-like"/>
    <property type="match status" value="1"/>
</dbReference>
<protein>
    <submittedName>
        <fullName evidence="2">Probable lipoprotein</fullName>
    </submittedName>
</protein>
<proteinExistence type="predicted"/>
<evidence type="ECO:0000313" key="3">
    <source>
        <dbReference type="Proteomes" id="UP000215214"/>
    </source>
</evidence>
<keyword evidence="2" id="KW-0449">Lipoprotein</keyword>
<evidence type="ECO:0000313" key="2">
    <source>
        <dbReference type="EMBL" id="SNR14814.1"/>
    </source>
</evidence>
<dbReference type="Pfam" id="PF13229">
    <property type="entry name" value="Beta_helix"/>
    <property type="match status" value="1"/>
</dbReference>
<sequence>MDKININFKLYLVLLITCFSCSKDEVINVGQEGEDGNTPDEVINTQPCDFKLTNLSSNSKKTIDCTLDLQGETVSIPDGVELVFNKGKIINGKLNFTSNGIIDSRLLTSSVSISGDVSLKNNYFNFLPDNWNIIQGKVSDEIANTNKENLQKVIDLSKDLGATTFVIDKLDAYFKIGIEQGGRGLDKDAIHLPSDFHLKMTNDTFLRVQPFKIPWGVLISVFEKNNVTITGGNLIGDRFEHDYSPYKDAHGISRDTHEWPTLITIAGSENIQVNRTNLKASTGDCIVIGAVGDEGSRTNPNALWNKKISIENCVIDEGRRNNISITDGEDITIKNNQIKNTGLGEVLRDDNGNIIYNSSGTNPKYGIDIEPYIEYSSFNFDSAIKYEWVENVSIDNNTFTNNQNGSIIVFTGDKVNINGNVSDHSIAQRHTRRSSITNNTIEARDNVKGTRIGIQTSDFRLYTDFVGGNLQQYAIENHVGNNTVKGFATGMKVFGGRANISQNKVIDCKVGLIIEKAEDVEVFDNTYTSIEPNSAGIIFGVYSNNIKIHDEKVDVEGRFLFVNGFNRPIPNLTNDFSSYTTEISRCVLNGKKTSRIFNAVGISLINNTINTGLEIIKSDRIKFNQNTIDAKNVTGVIVDESINSTIINNNFTLTDSYELIEMKNIPSGANNTVSGNTRN</sequence>
<name>A0A238U8J4_9FLAO</name>
<dbReference type="SUPFAM" id="SSF51126">
    <property type="entry name" value="Pectin lyase-like"/>
    <property type="match status" value="1"/>
</dbReference>
<reference evidence="2 3" key="1">
    <citation type="submission" date="2017-07" db="EMBL/GenBank/DDBJ databases">
        <authorList>
            <person name="Sun Z.S."/>
            <person name="Albrecht U."/>
            <person name="Echele G."/>
            <person name="Lee C.C."/>
        </authorList>
    </citation>
    <scope>NUCLEOTIDE SEQUENCE [LARGE SCALE GENOMIC DNA]</scope>
    <source>
        <strain evidence="3">type strain: KCTC 22618</strain>
    </source>
</reference>
<keyword evidence="3" id="KW-1185">Reference proteome</keyword>
<dbReference type="InterPro" id="IPR012334">
    <property type="entry name" value="Pectin_lyas_fold"/>
</dbReference>
<dbReference type="InterPro" id="IPR039448">
    <property type="entry name" value="Beta_helix"/>
</dbReference>
<dbReference type="SMART" id="SM00710">
    <property type="entry name" value="PbH1"/>
    <property type="match status" value="7"/>
</dbReference>
<evidence type="ECO:0000259" key="1">
    <source>
        <dbReference type="Pfam" id="PF13229"/>
    </source>
</evidence>
<feature type="domain" description="Right handed beta helix" evidence="1">
    <location>
        <begin position="263"/>
        <end position="420"/>
    </location>
</feature>
<dbReference type="RefSeq" id="WP_095070054.1">
    <property type="nucleotide sequence ID" value="NZ_LT899436.1"/>
</dbReference>
<dbReference type="EMBL" id="LT899436">
    <property type="protein sequence ID" value="SNR14814.1"/>
    <property type="molecule type" value="Genomic_DNA"/>
</dbReference>